<dbReference type="Proteomes" id="UP000886520">
    <property type="component" value="Chromosome 14"/>
</dbReference>
<sequence>MDSTESKYRAIPASPMEAMSASLVCKPHTKATFVLTNKRITQLEREMKEWKAETERWWKEKANLLQMFLNEGAQWKEKEDLHAELQAFKADSQALREEVTALKRELADRVSNGLEEKEFQPSVIDEIKVIKEQVRMIISDPRIA</sequence>
<dbReference type="AlphaFoldDB" id="A0A9D4UMX8"/>
<accession>A0A9D4UMX8</accession>
<reference evidence="2" key="1">
    <citation type="submission" date="2021-01" db="EMBL/GenBank/DDBJ databases">
        <title>Adiantum capillus-veneris genome.</title>
        <authorList>
            <person name="Fang Y."/>
            <person name="Liao Q."/>
        </authorList>
    </citation>
    <scope>NUCLEOTIDE SEQUENCE</scope>
    <source>
        <strain evidence="2">H3</strain>
        <tissue evidence="2">Leaf</tissue>
    </source>
</reference>
<feature type="coiled-coil region" evidence="1">
    <location>
        <begin position="78"/>
        <end position="105"/>
    </location>
</feature>
<gene>
    <name evidence="2" type="ORF">GOP47_0015088</name>
</gene>
<keyword evidence="3" id="KW-1185">Reference proteome</keyword>
<keyword evidence="1" id="KW-0175">Coiled coil</keyword>
<evidence type="ECO:0000313" key="3">
    <source>
        <dbReference type="Proteomes" id="UP000886520"/>
    </source>
</evidence>
<proteinExistence type="predicted"/>
<dbReference type="EMBL" id="JABFUD020000014">
    <property type="protein sequence ID" value="KAI5070745.1"/>
    <property type="molecule type" value="Genomic_DNA"/>
</dbReference>
<organism evidence="2 3">
    <name type="scientific">Adiantum capillus-veneris</name>
    <name type="common">Maidenhair fern</name>
    <dbReference type="NCBI Taxonomy" id="13818"/>
    <lineage>
        <taxon>Eukaryota</taxon>
        <taxon>Viridiplantae</taxon>
        <taxon>Streptophyta</taxon>
        <taxon>Embryophyta</taxon>
        <taxon>Tracheophyta</taxon>
        <taxon>Polypodiopsida</taxon>
        <taxon>Polypodiidae</taxon>
        <taxon>Polypodiales</taxon>
        <taxon>Pteridineae</taxon>
        <taxon>Pteridaceae</taxon>
        <taxon>Vittarioideae</taxon>
        <taxon>Adiantum</taxon>
    </lineage>
</organism>
<evidence type="ECO:0000256" key="1">
    <source>
        <dbReference type="SAM" id="Coils"/>
    </source>
</evidence>
<protein>
    <submittedName>
        <fullName evidence="2">Uncharacterized protein</fullName>
    </submittedName>
</protein>
<evidence type="ECO:0000313" key="2">
    <source>
        <dbReference type="EMBL" id="KAI5070745.1"/>
    </source>
</evidence>
<name>A0A9D4UMX8_ADICA</name>
<comment type="caution">
    <text evidence="2">The sequence shown here is derived from an EMBL/GenBank/DDBJ whole genome shotgun (WGS) entry which is preliminary data.</text>
</comment>